<dbReference type="PANTHER" id="PTHR31595">
    <property type="entry name" value="LONG-CHAIN-ALCOHOL O-FATTY-ACYLTRANSFERASE 3-RELATED"/>
    <property type="match status" value="1"/>
</dbReference>
<feature type="transmembrane region" description="Helical" evidence="8">
    <location>
        <begin position="284"/>
        <end position="302"/>
    </location>
</feature>
<proteinExistence type="inferred from homology"/>
<evidence type="ECO:0000313" key="11">
    <source>
        <dbReference type="Proteomes" id="UP000736335"/>
    </source>
</evidence>
<feature type="transmembrane region" description="Helical" evidence="8">
    <location>
        <begin position="361"/>
        <end position="382"/>
    </location>
</feature>
<accession>A0A9P6L374</accession>
<evidence type="ECO:0000256" key="6">
    <source>
        <dbReference type="ARBA" id="ARBA00022989"/>
    </source>
</evidence>
<keyword evidence="4 10" id="KW-0808">Transferase</keyword>
<feature type="transmembrane region" description="Helical" evidence="8">
    <location>
        <begin position="53"/>
        <end position="75"/>
    </location>
</feature>
<feature type="transmembrane region" description="Helical" evidence="8">
    <location>
        <begin position="189"/>
        <end position="213"/>
    </location>
</feature>
<evidence type="ECO:0000256" key="7">
    <source>
        <dbReference type="ARBA" id="ARBA00023136"/>
    </source>
</evidence>
<keyword evidence="6 8" id="KW-1133">Transmembrane helix</keyword>
<keyword evidence="7 8" id="KW-0472">Membrane</keyword>
<dbReference type="OrthoDB" id="1077582at2759"/>
<sequence length="411" mass="46591">MGRYPAAEFILFEVLHILVFFPTRHNLYRAVILALMIYLAAKIYLTAEATEPAGVVYAVGHTIALNFGFTAYLLCTEGSFPDHWRRVRDEIGAGADANGSGNLPSNYPFAKKFWWTFDIAHSVRMVGWVQEPRDCLPPPPPPSRTTFLWGTLLKLITNCLLLDFLTYVFAQNPAFDSRVHDPTDGPETYLAAIPLVHRAPYVLAFGLWLALFFKVLHNIAALVCVGPGRSSPTLWPDIWGRWGDAFTLRKLWGRTWHQTMRPMLSGLGKLVANKILKFPRGTNLSSYTQLYVAFFFSAVFHFGGEFTCERRMVYRSFKFFPLQAVAITLEDFIIFIAKRLLLKRGIKLNPGSPDESWPEAIVRVVGYCWVTLWFCLTLPGYIDGANLAGIYTVDRLTIAQFLFDGWKPSRA</sequence>
<dbReference type="EMBL" id="WIUZ02000015">
    <property type="protein sequence ID" value="KAF9780785.1"/>
    <property type="molecule type" value="Genomic_DNA"/>
</dbReference>
<dbReference type="PANTHER" id="PTHR31595:SF57">
    <property type="entry name" value="OS04G0481900 PROTEIN"/>
    <property type="match status" value="1"/>
</dbReference>
<dbReference type="GO" id="GO:0008374">
    <property type="term" value="F:O-acyltransferase activity"/>
    <property type="evidence" value="ECO:0007669"/>
    <property type="project" value="InterPro"/>
</dbReference>
<evidence type="ECO:0000256" key="8">
    <source>
        <dbReference type="SAM" id="Phobius"/>
    </source>
</evidence>
<evidence type="ECO:0000259" key="9">
    <source>
        <dbReference type="Pfam" id="PF13813"/>
    </source>
</evidence>
<reference evidence="10" key="2">
    <citation type="submission" date="2020-11" db="EMBL/GenBank/DDBJ databases">
        <authorList>
            <consortium name="DOE Joint Genome Institute"/>
            <person name="Kuo A."/>
            <person name="Miyauchi S."/>
            <person name="Kiss E."/>
            <person name="Drula E."/>
            <person name="Kohler A."/>
            <person name="Sanchez-Garcia M."/>
            <person name="Andreopoulos B."/>
            <person name="Barry K.W."/>
            <person name="Bonito G."/>
            <person name="Buee M."/>
            <person name="Carver A."/>
            <person name="Chen C."/>
            <person name="Cichocki N."/>
            <person name="Clum A."/>
            <person name="Culley D."/>
            <person name="Crous P.W."/>
            <person name="Fauchery L."/>
            <person name="Girlanda M."/>
            <person name="Hayes R."/>
            <person name="Keri Z."/>
            <person name="Labutti K."/>
            <person name="Lipzen A."/>
            <person name="Lombard V."/>
            <person name="Magnuson J."/>
            <person name="Maillard F."/>
            <person name="Morin E."/>
            <person name="Murat C."/>
            <person name="Nolan M."/>
            <person name="Ohm R."/>
            <person name="Pangilinan J."/>
            <person name="Pereira M."/>
            <person name="Perotto S."/>
            <person name="Peter M."/>
            <person name="Riley R."/>
            <person name="Sitrit Y."/>
            <person name="Stielow B."/>
            <person name="Szollosi G."/>
            <person name="Zifcakova L."/>
            <person name="Stursova M."/>
            <person name="Spatafora J.W."/>
            <person name="Tedersoo L."/>
            <person name="Vaario L.-M."/>
            <person name="Yamada A."/>
            <person name="Yan M."/>
            <person name="Wang P."/>
            <person name="Xu J."/>
            <person name="Bruns T."/>
            <person name="Baldrian P."/>
            <person name="Vilgalys R."/>
            <person name="Henrissat B."/>
            <person name="Grigoriev I.V."/>
            <person name="Hibbett D."/>
            <person name="Nagy L.G."/>
            <person name="Martin F.M."/>
        </authorList>
    </citation>
    <scope>NUCLEOTIDE SEQUENCE</scope>
    <source>
        <strain evidence="10">UH-Tt-Lm1</strain>
    </source>
</reference>
<protein>
    <submittedName>
        <fullName evidence="10">Membrane bound O-acyl transferase family-domain-containing protein</fullName>
    </submittedName>
</protein>
<dbReference type="AlphaFoldDB" id="A0A9P6L374"/>
<keyword evidence="11" id="KW-1185">Reference proteome</keyword>
<feature type="transmembrane region" description="Helical" evidence="8">
    <location>
        <begin position="147"/>
        <end position="169"/>
    </location>
</feature>
<evidence type="ECO:0000256" key="5">
    <source>
        <dbReference type="ARBA" id="ARBA00022692"/>
    </source>
</evidence>
<keyword evidence="5 8" id="KW-0812">Transmembrane</keyword>
<dbReference type="Proteomes" id="UP000736335">
    <property type="component" value="Unassembled WGS sequence"/>
</dbReference>
<comment type="pathway">
    <text evidence="2">Secondary metabolite biosynthesis.</text>
</comment>
<reference evidence="10" key="1">
    <citation type="journal article" date="2020" name="Nat. Commun.">
        <title>Large-scale genome sequencing of mycorrhizal fungi provides insights into the early evolution of symbiotic traits.</title>
        <authorList>
            <person name="Miyauchi S."/>
            <person name="Kiss E."/>
            <person name="Kuo A."/>
            <person name="Drula E."/>
            <person name="Kohler A."/>
            <person name="Sanchez-Garcia M."/>
            <person name="Morin E."/>
            <person name="Andreopoulos B."/>
            <person name="Barry K.W."/>
            <person name="Bonito G."/>
            <person name="Buee M."/>
            <person name="Carver A."/>
            <person name="Chen C."/>
            <person name="Cichocki N."/>
            <person name="Clum A."/>
            <person name="Culley D."/>
            <person name="Crous P.W."/>
            <person name="Fauchery L."/>
            <person name="Girlanda M."/>
            <person name="Hayes R.D."/>
            <person name="Keri Z."/>
            <person name="LaButti K."/>
            <person name="Lipzen A."/>
            <person name="Lombard V."/>
            <person name="Magnuson J."/>
            <person name="Maillard F."/>
            <person name="Murat C."/>
            <person name="Nolan M."/>
            <person name="Ohm R.A."/>
            <person name="Pangilinan J."/>
            <person name="Pereira M.F."/>
            <person name="Perotto S."/>
            <person name="Peter M."/>
            <person name="Pfister S."/>
            <person name="Riley R."/>
            <person name="Sitrit Y."/>
            <person name="Stielow J.B."/>
            <person name="Szollosi G."/>
            <person name="Zifcakova L."/>
            <person name="Stursova M."/>
            <person name="Spatafora J.W."/>
            <person name="Tedersoo L."/>
            <person name="Vaario L.M."/>
            <person name="Yamada A."/>
            <person name="Yan M."/>
            <person name="Wang P."/>
            <person name="Xu J."/>
            <person name="Bruns T."/>
            <person name="Baldrian P."/>
            <person name="Vilgalys R."/>
            <person name="Dunand C."/>
            <person name="Henrissat B."/>
            <person name="Grigoriev I.V."/>
            <person name="Hibbett D."/>
            <person name="Nagy L.G."/>
            <person name="Martin F.M."/>
        </authorList>
    </citation>
    <scope>NUCLEOTIDE SEQUENCE</scope>
    <source>
        <strain evidence="10">UH-Tt-Lm1</strain>
    </source>
</reference>
<evidence type="ECO:0000313" key="10">
    <source>
        <dbReference type="EMBL" id="KAF9780785.1"/>
    </source>
</evidence>
<organism evidence="10 11">
    <name type="scientific">Thelephora terrestris</name>
    <dbReference type="NCBI Taxonomy" id="56493"/>
    <lineage>
        <taxon>Eukaryota</taxon>
        <taxon>Fungi</taxon>
        <taxon>Dikarya</taxon>
        <taxon>Basidiomycota</taxon>
        <taxon>Agaricomycotina</taxon>
        <taxon>Agaricomycetes</taxon>
        <taxon>Thelephorales</taxon>
        <taxon>Thelephoraceae</taxon>
        <taxon>Thelephora</taxon>
    </lineage>
</organism>
<evidence type="ECO:0000256" key="1">
    <source>
        <dbReference type="ARBA" id="ARBA00004141"/>
    </source>
</evidence>
<gene>
    <name evidence="10" type="ORF">BJ322DRAFT_1112187</name>
</gene>
<feature type="transmembrane region" description="Helical" evidence="8">
    <location>
        <begin position="30"/>
        <end position="47"/>
    </location>
</feature>
<dbReference type="GO" id="GO:0006629">
    <property type="term" value="P:lipid metabolic process"/>
    <property type="evidence" value="ECO:0007669"/>
    <property type="project" value="InterPro"/>
</dbReference>
<comment type="caution">
    <text evidence="10">The sequence shown here is derived from an EMBL/GenBank/DDBJ whole genome shotgun (WGS) entry which is preliminary data.</text>
</comment>
<dbReference type="InterPro" id="IPR032805">
    <property type="entry name" value="Wax_synthase_dom"/>
</dbReference>
<evidence type="ECO:0000256" key="3">
    <source>
        <dbReference type="ARBA" id="ARBA00007282"/>
    </source>
</evidence>
<comment type="subcellular location">
    <subcellularLocation>
        <location evidence="1">Membrane</location>
        <topology evidence="1">Multi-pass membrane protein</topology>
    </subcellularLocation>
</comment>
<evidence type="ECO:0000256" key="2">
    <source>
        <dbReference type="ARBA" id="ARBA00005179"/>
    </source>
</evidence>
<dbReference type="GO" id="GO:0016020">
    <property type="term" value="C:membrane"/>
    <property type="evidence" value="ECO:0007669"/>
    <property type="project" value="UniProtKB-SubCell"/>
</dbReference>
<feature type="domain" description="Wax synthase" evidence="9">
    <location>
        <begin position="235"/>
        <end position="320"/>
    </location>
</feature>
<feature type="transmembrane region" description="Helical" evidence="8">
    <location>
        <begin position="322"/>
        <end position="341"/>
    </location>
</feature>
<dbReference type="Pfam" id="PF13813">
    <property type="entry name" value="MBOAT_2"/>
    <property type="match status" value="1"/>
</dbReference>
<name>A0A9P6L374_9AGAM</name>
<comment type="similarity">
    <text evidence="3">Belongs to the wax synthase family.</text>
</comment>
<evidence type="ECO:0000256" key="4">
    <source>
        <dbReference type="ARBA" id="ARBA00022679"/>
    </source>
</evidence>
<dbReference type="InterPro" id="IPR044851">
    <property type="entry name" value="Wax_synthase"/>
</dbReference>